<evidence type="ECO:0000313" key="1">
    <source>
        <dbReference type="EMBL" id="RSJ07686.1"/>
    </source>
</evidence>
<comment type="caution">
    <text evidence="1">The sequence shown here is derived from an EMBL/GenBank/DDBJ whole genome shotgun (WGS) entry which is preliminary data.</text>
</comment>
<evidence type="ECO:0000313" key="2">
    <source>
        <dbReference type="Proteomes" id="UP000274376"/>
    </source>
</evidence>
<reference evidence="1 2" key="1">
    <citation type="submission" date="2018-11" db="EMBL/GenBank/DDBJ databases">
        <title>Species Designations Belie Phenotypic and Genotypic Heterogeneity in Oral Streptococci.</title>
        <authorList>
            <person name="Velsko I."/>
        </authorList>
    </citation>
    <scope>NUCLEOTIDE SEQUENCE [LARGE SCALE GENOMIC DNA]</scope>
    <source>
        <strain evidence="1 2">BCC36</strain>
    </source>
</reference>
<dbReference type="AlphaFoldDB" id="A0A3R9LAP5"/>
<dbReference type="Proteomes" id="UP000274376">
    <property type="component" value="Unassembled WGS sequence"/>
</dbReference>
<proteinExistence type="predicted"/>
<protein>
    <submittedName>
        <fullName evidence="1">Uncharacterized protein</fullName>
    </submittedName>
</protein>
<dbReference type="RefSeq" id="WP_125425302.1">
    <property type="nucleotide sequence ID" value="NZ_RJNU01000009.1"/>
</dbReference>
<accession>A0A3R9LAP5</accession>
<sequence>MAKPKRYPFMGVRKENETKKIASMLKKVDGCDLRGTVQIEYLPEFHKTRIIVKADGYGKGIRTATSISGFDFSEKDGSFLKLALFKRVEEMSQFDFRETTNEEWSGIVVDIIKKMRRGKM</sequence>
<gene>
    <name evidence="1" type="ORF">D8839_05880</name>
</gene>
<organism evidence="1 2">
    <name type="scientific">Streptococcus mitis</name>
    <dbReference type="NCBI Taxonomy" id="28037"/>
    <lineage>
        <taxon>Bacteria</taxon>
        <taxon>Bacillati</taxon>
        <taxon>Bacillota</taxon>
        <taxon>Bacilli</taxon>
        <taxon>Lactobacillales</taxon>
        <taxon>Streptococcaceae</taxon>
        <taxon>Streptococcus</taxon>
        <taxon>Streptococcus mitis group</taxon>
    </lineage>
</organism>
<dbReference type="EMBL" id="RJOE01000010">
    <property type="protein sequence ID" value="RSJ07686.1"/>
    <property type="molecule type" value="Genomic_DNA"/>
</dbReference>
<name>A0A3R9LAP5_STRMT</name>